<dbReference type="OrthoDB" id="5672862at2"/>
<name>A0A3A1YD11_9GAMM</name>
<dbReference type="InterPro" id="IPR012334">
    <property type="entry name" value="Pectin_lyas_fold"/>
</dbReference>
<dbReference type="InterPro" id="IPR024973">
    <property type="entry name" value="ESPR"/>
</dbReference>
<dbReference type="Gene3D" id="2.160.20.10">
    <property type="entry name" value="Single-stranded right-handed beta-helix, Pectin lyase-like"/>
    <property type="match status" value="1"/>
</dbReference>
<dbReference type="PANTHER" id="PTHR12338:SF5">
    <property type="entry name" value="ANTIGEN 43-RELATED"/>
    <property type="match status" value="1"/>
</dbReference>
<dbReference type="RefSeq" id="WP_119496251.1">
    <property type="nucleotide sequence ID" value="NZ_NRJH01000003.1"/>
</dbReference>
<dbReference type="EMBL" id="NRJH01000003">
    <property type="protein sequence ID" value="RIY34027.1"/>
    <property type="molecule type" value="Genomic_DNA"/>
</dbReference>
<keyword evidence="4" id="KW-1185">Reference proteome</keyword>
<dbReference type="Pfam" id="PF13018">
    <property type="entry name" value="ESPR"/>
    <property type="match status" value="1"/>
</dbReference>
<feature type="compositionally biased region" description="Low complexity" evidence="1">
    <location>
        <begin position="1648"/>
        <end position="1665"/>
    </location>
</feature>
<feature type="domain" description="Filamentous haemagglutinin FhaB/tRNA nuclease CdiA-like TPS" evidence="2">
    <location>
        <begin position="58"/>
        <end position="167"/>
    </location>
</feature>
<reference evidence="3 4" key="1">
    <citation type="submission" date="2017-08" db="EMBL/GenBank/DDBJ databases">
        <title>Reclassification of Bisgaard taxon 37 and 44.</title>
        <authorList>
            <person name="Christensen H."/>
        </authorList>
    </citation>
    <scope>NUCLEOTIDE SEQUENCE [LARGE SCALE GENOMIC DNA]</scope>
    <source>
        <strain evidence="3 4">B96_4</strain>
    </source>
</reference>
<dbReference type="Proteomes" id="UP000266258">
    <property type="component" value="Unassembled WGS sequence"/>
</dbReference>
<proteinExistence type="predicted"/>
<dbReference type="PANTHER" id="PTHR12338">
    <property type="entry name" value="AUTOTRANSPORTER"/>
    <property type="match status" value="1"/>
</dbReference>
<organism evidence="3 4">
    <name type="scientific">Psittacicella melopsittaci</name>
    <dbReference type="NCBI Taxonomy" id="2028576"/>
    <lineage>
        <taxon>Bacteria</taxon>
        <taxon>Pseudomonadati</taxon>
        <taxon>Pseudomonadota</taxon>
        <taxon>Gammaproteobacteria</taxon>
        <taxon>Pasteurellales</taxon>
        <taxon>Psittacicellaceae</taxon>
        <taxon>Psittacicella</taxon>
    </lineage>
</organism>
<accession>A0A3A1YD11</accession>
<dbReference type="SMART" id="SM00912">
    <property type="entry name" value="Haemagg_act"/>
    <property type="match status" value="1"/>
</dbReference>
<dbReference type="Pfam" id="PF05860">
    <property type="entry name" value="TPS"/>
    <property type="match status" value="1"/>
</dbReference>
<dbReference type="SUPFAM" id="SSF51126">
    <property type="entry name" value="Pectin lyase-like"/>
    <property type="match status" value="1"/>
</dbReference>
<protein>
    <recommendedName>
        <fullName evidence="2">Filamentous haemagglutinin FhaB/tRNA nuclease CdiA-like TPS domain-containing protein</fullName>
    </recommendedName>
</protein>
<feature type="compositionally biased region" description="Low complexity" evidence="1">
    <location>
        <begin position="1570"/>
        <end position="1584"/>
    </location>
</feature>
<feature type="compositionally biased region" description="Pro residues" evidence="1">
    <location>
        <begin position="1666"/>
        <end position="1697"/>
    </location>
</feature>
<dbReference type="InterPro" id="IPR011050">
    <property type="entry name" value="Pectin_lyase_fold/virulence"/>
</dbReference>
<dbReference type="PROSITE" id="PS50890">
    <property type="entry name" value="PUA"/>
    <property type="match status" value="1"/>
</dbReference>
<evidence type="ECO:0000256" key="1">
    <source>
        <dbReference type="SAM" id="MobiDB-lite"/>
    </source>
</evidence>
<gene>
    <name evidence="3" type="ORF">CJP74_00145</name>
</gene>
<dbReference type="InterPro" id="IPR050909">
    <property type="entry name" value="Bact_Autotransporter_VF"/>
</dbReference>
<feature type="region of interest" description="Disordered" evidence="1">
    <location>
        <begin position="1401"/>
        <end position="1707"/>
    </location>
</feature>
<sequence length="1815" mass="190827">MNKIFKLKFNRQTKQMNAVSEIATNAISGSGNNLKLSTRLAKLASLLLPLTFSFGQALAQTPFQVVAGNANLVTNGLVTTITNSKNAILEWDKFNINSNELVRFIQESSDSAVLNRVLGGSVSQILGTLESNGKVFIVNPAGIVFGENSVVNVQSLVASTLDISNEDFINGNYVFNQGKDQALAQVLNQGVIKVNDDGTLALVGGQVVNTGVLEAKNGTVYLLAGQSITIQDLDNPLISYKVTADNKAVNLGEIVSKKARLAANHVAHGYTTAKPFADLVAGADSAKTATISAQGHVTLDGGDTSLVNGAIVAGQIDVLANGVVAVESNAHLKANQLVRIGGDALGKGEVKLASKTLVQAGAVVDTSATGDAGDIVVWGNQAAVAGKFLATSETGQGGLVETSGKVIRLDGVDVDTRSTLGTQGTWLIDPHELQVLNSTAYDKIKEENSIFAEFYDFGDSEDLKSGSYTVAQDESKLFSYLKDDDLTAQLKQTNVVLQINPEAGVDSTIKFDNANVEGNHLYGLTLHANNLELQDTNIYDLAYFNFTSTTGVQSKNARFTSSTLLEVKELKVDVNANITSRNSTFIVDKVALVAANLTANGSLFTLSRDTGTTSTLTVSQALILNQTTVDTGGSLVTNGKGAVTLTRNSRVEARSLKLESDATVNLQNSILNATEGNLELKANQVSLNQATLKAANGKLDLQATTALTSTCSTLTAGQAASLTSTGTLTLNQDTIETPETLTITGQDKVTLTNPDLTVEKDISVKSSQGSVTVENLELNPEADLNLEAKTDLNVRGSTLLSMSDDINLTAANLKLEGSHLTLFAGALNVSATGTATLKDNTITLLENNLNLTGTSQAELSNNSLSAKNINLEADSLTSKKDSFTATDLNVTTKQAFTSQDSSYAIRNNASLTSEFKLTISNTDSTKAVNATNALSVKGYNVDLTNANLTANNGLLKVEGTGSINLTKVNLNATADELQVVGGKLTATDSVLKAKDDLTLATKTAILNNTTLESQANLNLRGDSATAEQGTSFTGENVYLDTKTTKLDDADISATGEVAFTNKEAGASLTLEDTEITATDGLRFALDQGEVTLEKAHLTVYQGDLDVKAKDLKVGSTTVTAFAGNINLDTDTANLNALTTYTKELEINASEQLTVAGSQLNAENAQISTENLNLQGSTIYSDLAPLAINATTATLNNANLRSYGSAVNLKSDSLTADQLSVTGRALNLDKVNSDNTQAQLSLSHTSLVTQGETNINHGTVNLEDISITSRDLAVKATDLTTSGSTNVFAQNSGTTSIETTGDLKLANTFTTTKDLSLNAGNDLTLENNVLNAPQIELVATNEVKSEGSIFDGDGSSKLSIKAATTTIASGEIDNFENLEVDAKEVNLTGNKLQLDAITITGTETTPNLSGNEGEVKNTPTINGERISDEELAKSNPTLVNKDENPPEETKPVEPEPEPEPAPAPAEPVEPAPADPTTPGTEPATDPKDPGTGETTNPSTPADPGTTPTDPSTTEPVDQPTEPGEQAKDPSETQPTDPVAEPKEPVVDPDPAPVEPDPVEEPAPAPVDPKDPGTTTPTEPGTSEPVEPAPVDQPTEPVEQPKEPGETQPTVPVEDPKDPSETKPAEPVEPEPTTPVEPAPTEPVVPAPTDPVDQPTDPVEQPTDPVEPVVPTPVQPVEPAPTPVQPVEPAPTPVQPAPVEPGEGQPGLDLPPLPANFEAPDAFREPNRYWFVQSNADIRNLNRGYANFSPNAQDLPVAPLTLPTQTITITGNLTATQVIDQVSRELNLDPRTQTIQSLLSNPDLTSEQRQLLEQVGQ</sequence>
<dbReference type="InterPro" id="IPR008638">
    <property type="entry name" value="FhaB/CdiA-like_TPS"/>
</dbReference>
<feature type="compositionally biased region" description="Pro residues" evidence="1">
    <location>
        <begin position="1628"/>
        <end position="1647"/>
    </location>
</feature>
<evidence type="ECO:0000313" key="4">
    <source>
        <dbReference type="Proteomes" id="UP000266258"/>
    </source>
</evidence>
<comment type="caution">
    <text evidence="3">The sequence shown here is derived from an EMBL/GenBank/DDBJ whole genome shotgun (WGS) entry which is preliminary data.</text>
</comment>
<feature type="compositionally biased region" description="Basic and acidic residues" evidence="1">
    <location>
        <begin position="1612"/>
        <end position="1624"/>
    </location>
</feature>
<feature type="compositionally biased region" description="Low complexity" evidence="1">
    <location>
        <begin position="1496"/>
        <end position="1514"/>
    </location>
</feature>
<feature type="compositionally biased region" description="Pro residues" evidence="1">
    <location>
        <begin position="1458"/>
        <end position="1474"/>
    </location>
</feature>
<evidence type="ECO:0000259" key="2">
    <source>
        <dbReference type="SMART" id="SM00912"/>
    </source>
</evidence>
<feature type="compositionally biased region" description="Basic and acidic residues" evidence="1">
    <location>
        <begin position="1439"/>
        <end position="1452"/>
    </location>
</feature>
<dbReference type="NCBIfam" id="TIGR01901">
    <property type="entry name" value="adhes_NPXG"/>
    <property type="match status" value="1"/>
</dbReference>
<evidence type="ECO:0000313" key="3">
    <source>
        <dbReference type="EMBL" id="RIY34027.1"/>
    </source>
</evidence>
<feature type="compositionally biased region" description="Pro residues" evidence="1">
    <location>
        <begin position="1546"/>
        <end position="1565"/>
    </location>
</feature>